<keyword evidence="3" id="KW-1185">Reference proteome</keyword>
<evidence type="ECO:0000313" key="2">
    <source>
        <dbReference type="EMBL" id="EHJ08418.1"/>
    </source>
</evidence>
<accession>G5JH70</accession>
<evidence type="ECO:0008006" key="4">
    <source>
        <dbReference type="Google" id="ProtNLM"/>
    </source>
</evidence>
<name>G5JH70_9STAP</name>
<dbReference type="Proteomes" id="UP000005413">
    <property type="component" value="Unassembled WGS sequence"/>
</dbReference>
<proteinExistence type="predicted"/>
<gene>
    <name evidence="2" type="ORF">SS7213T_03995</name>
</gene>
<reference evidence="2 3" key="1">
    <citation type="journal article" date="2012" name="BMC Genomics">
        <title>Comparative genomic analysis of the genus Staphylococcus including Staphylococcus aureus and its newly described sister species Staphylococcus simiae.</title>
        <authorList>
            <person name="Suzuki H."/>
            <person name="Lefebure T."/>
            <person name="Pavinski Bitar P."/>
            <person name="Stanhope M.J."/>
        </authorList>
    </citation>
    <scope>NUCLEOTIDE SEQUENCE [LARGE SCALE GENOMIC DNA]</scope>
    <source>
        <strain evidence="2 3">CCM 7213</strain>
    </source>
</reference>
<protein>
    <recommendedName>
        <fullName evidence="4">Phage protein</fullName>
    </recommendedName>
</protein>
<keyword evidence="1" id="KW-0175">Coiled coil</keyword>
<dbReference type="RefSeq" id="WP_002462621.1">
    <property type="nucleotide sequence ID" value="NZ_AEUN01000307.1"/>
</dbReference>
<organism evidence="2 3">
    <name type="scientific">Staphylococcus simiae CCM 7213 = CCUG 51256</name>
    <dbReference type="NCBI Taxonomy" id="911238"/>
    <lineage>
        <taxon>Bacteria</taxon>
        <taxon>Bacillati</taxon>
        <taxon>Bacillota</taxon>
        <taxon>Bacilli</taxon>
        <taxon>Bacillales</taxon>
        <taxon>Staphylococcaceae</taxon>
        <taxon>Staphylococcus</taxon>
    </lineage>
</organism>
<dbReference type="OrthoDB" id="2415888at2"/>
<feature type="coiled-coil region" evidence="1">
    <location>
        <begin position="9"/>
        <end position="43"/>
    </location>
</feature>
<comment type="caution">
    <text evidence="2">The sequence shown here is derived from an EMBL/GenBank/DDBJ whole genome shotgun (WGS) entry which is preliminary data.</text>
</comment>
<dbReference type="PATRIC" id="fig|911238.3.peg.654"/>
<evidence type="ECO:0000256" key="1">
    <source>
        <dbReference type="SAM" id="Coils"/>
    </source>
</evidence>
<evidence type="ECO:0000313" key="3">
    <source>
        <dbReference type="Proteomes" id="UP000005413"/>
    </source>
</evidence>
<dbReference type="AlphaFoldDB" id="G5JH70"/>
<dbReference type="EMBL" id="AEUN01000307">
    <property type="protein sequence ID" value="EHJ08418.1"/>
    <property type="molecule type" value="Genomic_DNA"/>
</dbReference>
<sequence>MNAKTKFHVSVMDARLKKMREERDSFEKQRNELLNDMKETKFKAELFDELLNSFSDNLLIYGALAKSLVDRYEINKDLESEE</sequence>